<organism evidence="2 3">
    <name type="scientific">Aeromonas veronii</name>
    <dbReference type="NCBI Taxonomy" id="654"/>
    <lineage>
        <taxon>Bacteria</taxon>
        <taxon>Pseudomonadati</taxon>
        <taxon>Pseudomonadota</taxon>
        <taxon>Gammaproteobacteria</taxon>
        <taxon>Aeromonadales</taxon>
        <taxon>Aeromonadaceae</taxon>
        <taxon>Aeromonas</taxon>
    </lineage>
</organism>
<proteinExistence type="predicted"/>
<dbReference type="EMBL" id="PDXJ01000001">
    <property type="protein sequence ID" value="TND57306.1"/>
    <property type="molecule type" value="Genomic_DNA"/>
</dbReference>
<name>A0A1Q8F9D8_AERVE</name>
<dbReference type="OrthoDB" id="9152014at2"/>
<evidence type="ECO:0000256" key="1">
    <source>
        <dbReference type="SAM" id="MobiDB-lite"/>
    </source>
</evidence>
<evidence type="ECO:0000313" key="2">
    <source>
        <dbReference type="EMBL" id="TND57306.1"/>
    </source>
</evidence>
<comment type="caution">
    <text evidence="2">The sequence shown here is derived from an EMBL/GenBank/DDBJ whole genome shotgun (WGS) entry which is preliminary data.</text>
</comment>
<dbReference type="Proteomes" id="UP000796104">
    <property type="component" value="Unassembled WGS sequence"/>
</dbReference>
<protein>
    <submittedName>
        <fullName evidence="2">Uncharacterized protein</fullName>
    </submittedName>
</protein>
<sequence length="316" mass="34072">MALPAIGGHIHLNRPASPQQTEASPLLAKGNKLFEQSVKRGIGHFQSSDLKQVISALRQLQSAPDSGKAQRVQDAIQHWEQHHPKEVAARGARLTELKQALAEQGAITRAAPRHEPKVMAGGTQALLQKSMAGLEKLGSYACTDAQTFVQPNNPSYQKIIGKLNAFGQDPQRLAANQRANNSANMAAIQITRNKQPLSLRTMENIAKAVDDAKAGCCSTLAYSAAAELLRHNSDQRIEVLAHRGAQGHAQTHCFVVIGRAEGSELTKPESWGPHAKVVDPWAATIGAPLVGTPARPPIANLWPPTESVFDNTHRED</sequence>
<dbReference type="RefSeq" id="WP_058055773.1">
    <property type="nucleotide sequence ID" value="NZ_AP027937.1"/>
</dbReference>
<dbReference type="AlphaFoldDB" id="A0A1Q8F9D8"/>
<dbReference type="CDD" id="cd21073">
    <property type="entry name" value="toxin_BteA-MLD_like"/>
    <property type="match status" value="1"/>
</dbReference>
<reference evidence="2" key="2">
    <citation type="journal article" date="2019" name="PLoS ONE">
        <title>Identification and characterization of putative Aeromonas spp. T3SS effectors.</title>
        <authorList>
            <person name="Rangel L.T."/>
            <person name="Marden J."/>
            <person name="Colston S."/>
            <person name="Setubal J.C."/>
            <person name="Graf J."/>
            <person name="Gogarten J.P."/>
        </authorList>
    </citation>
    <scope>NUCLEOTIDE SEQUENCE</scope>
    <source>
        <strain evidence="2">BAQ071013-135</strain>
    </source>
</reference>
<reference evidence="2" key="1">
    <citation type="submission" date="2017-10" db="EMBL/GenBank/DDBJ databases">
        <authorList>
            <person name="Colston S.M."/>
            <person name="Graf J."/>
        </authorList>
    </citation>
    <scope>NUCLEOTIDE SEQUENCE</scope>
    <source>
        <strain evidence="2">BAQ071013-135</strain>
    </source>
</reference>
<feature type="region of interest" description="Disordered" evidence="1">
    <location>
        <begin position="1"/>
        <end position="23"/>
    </location>
</feature>
<accession>A0A1Q8F9D8</accession>
<evidence type="ECO:0000313" key="3">
    <source>
        <dbReference type="Proteomes" id="UP000796104"/>
    </source>
</evidence>
<gene>
    <name evidence="2" type="ORF">CF123_00460</name>
</gene>